<dbReference type="EMBL" id="AP027731">
    <property type="protein sequence ID" value="BDZ46126.1"/>
    <property type="molecule type" value="Genomic_DNA"/>
</dbReference>
<reference evidence="2" key="1">
    <citation type="journal article" date="2019" name="Int. J. Syst. Evol. Microbiol.">
        <title>The Global Catalogue of Microorganisms (GCM) 10K type strain sequencing project: providing services to taxonomists for standard genome sequencing and annotation.</title>
        <authorList>
            <consortium name="The Broad Institute Genomics Platform"/>
            <consortium name="The Broad Institute Genome Sequencing Center for Infectious Disease"/>
            <person name="Wu L."/>
            <person name="Ma J."/>
        </authorList>
    </citation>
    <scope>NUCLEOTIDE SEQUENCE [LARGE SCALE GENOMIC DNA]</scope>
    <source>
        <strain evidence="2">NBRC 108725</strain>
    </source>
</reference>
<keyword evidence="2" id="KW-1185">Reference proteome</keyword>
<evidence type="ECO:0000313" key="2">
    <source>
        <dbReference type="Proteomes" id="UP001321498"/>
    </source>
</evidence>
<gene>
    <name evidence="1" type="ORF">GCM10025866_20350</name>
</gene>
<evidence type="ECO:0000313" key="1">
    <source>
        <dbReference type="EMBL" id="BDZ46126.1"/>
    </source>
</evidence>
<dbReference type="Gene3D" id="3.20.20.30">
    <property type="entry name" value="Luciferase-like domain"/>
    <property type="match status" value="1"/>
</dbReference>
<organism evidence="1 2">
    <name type="scientific">Naasia aerilata</name>
    <dbReference type="NCBI Taxonomy" id="1162966"/>
    <lineage>
        <taxon>Bacteria</taxon>
        <taxon>Bacillati</taxon>
        <taxon>Actinomycetota</taxon>
        <taxon>Actinomycetes</taxon>
        <taxon>Micrococcales</taxon>
        <taxon>Microbacteriaceae</taxon>
        <taxon>Naasia</taxon>
    </lineage>
</organism>
<proteinExistence type="predicted"/>
<dbReference type="Proteomes" id="UP001321498">
    <property type="component" value="Chromosome"/>
</dbReference>
<dbReference type="RefSeq" id="WP_350226634.1">
    <property type="nucleotide sequence ID" value="NZ_AP027731.1"/>
</dbReference>
<dbReference type="InterPro" id="IPR036661">
    <property type="entry name" value="Luciferase-like_sf"/>
</dbReference>
<sequence length="40" mass="4708">MERLQALEALGVQRIYLQFPGFTDLDHLELLAREVLPHFQ</sequence>
<protein>
    <submittedName>
        <fullName evidence="1">Uncharacterized protein</fullName>
    </submittedName>
</protein>
<dbReference type="SUPFAM" id="SSF51679">
    <property type="entry name" value="Bacterial luciferase-like"/>
    <property type="match status" value="1"/>
</dbReference>
<name>A0ABN6XR29_9MICO</name>
<accession>A0ABN6XR29</accession>